<dbReference type="Proteomes" id="UP000190064">
    <property type="component" value="Unassembled WGS sequence"/>
</dbReference>
<dbReference type="InterPro" id="IPR025668">
    <property type="entry name" value="Tnp_DDE_dom"/>
</dbReference>
<dbReference type="EMBL" id="MTSD02000002">
    <property type="protein sequence ID" value="OOV87894.1"/>
    <property type="molecule type" value="Genomic_DNA"/>
</dbReference>
<dbReference type="NCBIfam" id="NF033551">
    <property type="entry name" value="transpos_IS1182"/>
    <property type="match status" value="1"/>
</dbReference>
<proteinExistence type="predicted"/>
<dbReference type="PANTHER" id="PTHR33408:SF4">
    <property type="entry name" value="TRANSPOSASE DDE DOMAIN-CONTAINING PROTEIN"/>
    <property type="match status" value="1"/>
</dbReference>
<name>A0A1T1HDG4_OCELI</name>
<evidence type="ECO:0000313" key="4">
    <source>
        <dbReference type="EMBL" id="OOV87894.1"/>
    </source>
</evidence>
<sequence length="523" mass="60066">MARFKHYDYNQTSMVVINYQDQLQPGSFEYALHYLVSEKLDLSAFHQPYKNDTEGRPAYDPAILLKIILFAYSKGITSSREIQWCCETNIIFKALSCDTVPHFTTLAHFVSSQPQAIEDLFEQVLLICDQQGLLGHELFAIDGCKMRSNAAKEWSGTFKELEQKRQKLKRLIRHHLSEHQEKDRWESEEELDRDIRKAKTILTLDKAAKKVGHFLQQSQPRIGQGKRSKEVKSNITDNQSAKMTTSKGTIQGYNGVASVDKKHQIVIDAQAFGEGQEHHTLQPVLETIQERYKRLGISKNLYKEGIVVTADTGFANEANMKYLHKNQINAYIPDNQFRSRDPKFKDQKEKYGKRHQIPGKPQAKQLIPASEFQFDPIKMTCICPAGNKISHRGTRDNDQGQPIVYFEGRLLQCRNCHKKHRCMKNPSAANHGKGAGRQVSFLLNDKRPPSYTDWMKHRVDSPHGKQIYSHRMSVVEPVFGNIGTNKGLNRFSLRSKTKVQGQWQLYCLVHNVEKLAKYGHLSQ</sequence>
<feature type="domain" description="Transposase InsH N-terminal" evidence="2">
    <location>
        <begin position="19"/>
        <end position="110"/>
    </location>
</feature>
<dbReference type="STRING" id="966.BTA35_0207845"/>
<dbReference type="RefSeq" id="WP_078319246.1">
    <property type="nucleotide sequence ID" value="NZ_MTSD02000002.1"/>
</dbReference>
<evidence type="ECO:0000259" key="3">
    <source>
        <dbReference type="Pfam" id="PF13751"/>
    </source>
</evidence>
<keyword evidence="1" id="KW-0175">Coiled coil</keyword>
<organism evidence="4 5">
    <name type="scientific">Oceanospirillum linum</name>
    <dbReference type="NCBI Taxonomy" id="966"/>
    <lineage>
        <taxon>Bacteria</taxon>
        <taxon>Pseudomonadati</taxon>
        <taxon>Pseudomonadota</taxon>
        <taxon>Gammaproteobacteria</taxon>
        <taxon>Oceanospirillales</taxon>
        <taxon>Oceanospirillaceae</taxon>
        <taxon>Oceanospirillum</taxon>
    </lineage>
</organism>
<dbReference type="InterPro" id="IPR008490">
    <property type="entry name" value="Transposase_InsH_N"/>
</dbReference>
<dbReference type="Pfam" id="PF05598">
    <property type="entry name" value="DUF772"/>
    <property type="match status" value="1"/>
</dbReference>
<dbReference type="InterPro" id="IPR047629">
    <property type="entry name" value="IS1182_transpos"/>
</dbReference>
<feature type="coiled-coil region" evidence="1">
    <location>
        <begin position="151"/>
        <end position="178"/>
    </location>
</feature>
<evidence type="ECO:0000259" key="2">
    <source>
        <dbReference type="Pfam" id="PF05598"/>
    </source>
</evidence>
<dbReference type="AlphaFoldDB" id="A0A1T1HDG4"/>
<evidence type="ECO:0000256" key="1">
    <source>
        <dbReference type="SAM" id="Coils"/>
    </source>
</evidence>
<evidence type="ECO:0000313" key="5">
    <source>
        <dbReference type="Proteomes" id="UP000190064"/>
    </source>
</evidence>
<feature type="domain" description="Transposase DDE" evidence="3">
    <location>
        <begin position="382"/>
        <end position="516"/>
    </location>
</feature>
<comment type="caution">
    <text evidence="4">The sequence shown here is derived from an EMBL/GenBank/DDBJ whole genome shotgun (WGS) entry which is preliminary data.</text>
</comment>
<keyword evidence="5" id="KW-1185">Reference proteome</keyword>
<reference evidence="4" key="1">
    <citation type="submission" date="2017-02" db="EMBL/GenBank/DDBJ databases">
        <title>Draft Genome Sequence of the Salt Water Bacterium Oceanospirillum linum ATCC 11336.</title>
        <authorList>
            <person name="Trachtenberg A.M."/>
            <person name="Carney J.G."/>
            <person name="Linnane J.D."/>
            <person name="Rheaume B.A."/>
            <person name="Pitts N.L."/>
            <person name="Mykles D.L."/>
            <person name="Maclea K.S."/>
        </authorList>
    </citation>
    <scope>NUCLEOTIDE SEQUENCE [LARGE SCALE GENOMIC DNA]</scope>
    <source>
        <strain evidence="4">ATCC 11336</strain>
    </source>
</reference>
<dbReference type="Pfam" id="PF13751">
    <property type="entry name" value="DDE_Tnp_1_6"/>
    <property type="match status" value="1"/>
</dbReference>
<gene>
    <name evidence="4" type="ORF">BTA35_0207845</name>
</gene>
<protein>
    <submittedName>
        <fullName evidence="4">Transposase</fullName>
    </submittedName>
</protein>
<dbReference type="PANTHER" id="PTHR33408">
    <property type="entry name" value="TRANSPOSASE"/>
    <property type="match status" value="1"/>
</dbReference>
<accession>A0A1T1HDG4</accession>